<protein>
    <recommendedName>
        <fullName evidence="5">Secreted protein</fullName>
    </recommendedName>
</protein>
<feature type="transmembrane region" description="Helical" evidence="1">
    <location>
        <begin position="50"/>
        <end position="73"/>
    </location>
</feature>
<dbReference type="AlphaFoldDB" id="A0A9D4D7K5"/>
<evidence type="ECO:0000256" key="1">
    <source>
        <dbReference type="SAM" id="Phobius"/>
    </source>
</evidence>
<comment type="caution">
    <text evidence="3">The sequence shown here is derived from an EMBL/GenBank/DDBJ whole genome shotgun (WGS) entry which is preliminary data.</text>
</comment>
<dbReference type="EMBL" id="JAIWYP010000011">
    <property type="protein sequence ID" value="KAH3740132.1"/>
    <property type="molecule type" value="Genomic_DNA"/>
</dbReference>
<dbReference type="Proteomes" id="UP000828390">
    <property type="component" value="Unassembled WGS sequence"/>
</dbReference>
<accession>A0A9D4D7K5</accession>
<keyword evidence="1" id="KW-1133">Transmembrane helix</keyword>
<keyword evidence="4" id="KW-1185">Reference proteome</keyword>
<sequence>MVRMALSLCTMMIRMAQMLCTMMVKIEQFMYVDGKNVTKVVFYDGLNRRIIYVFVFVIVSQGCHGCIMFAAFARTEFMNERPKLFISCTDGVMHARYNCLSFARAGTECKATICADGAMSNLPKLFVTSTYGALRDRSKLFAIFTDWALRDMLTCLSFAQIWHCGIC</sequence>
<name>A0A9D4D7K5_DREPO</name>
<evidence type="ECO:0000256" key="2">
    <source>
        <dbReference type="SAM" id="SignalP"/>
    </source>
</evidence>
<gene>
    <name evidence="3" type="ORF">DPMN_046827</name>
</gene>
<evidence type="ECO:0000313" key="4">
    <source>
        <dbReference type="Proteomes" id="UP000828390"/>
    </source>
</evidence>
<feature type="signal peptide" evidence="2">
    <location>
        <begin position="1"/>
        <end position="18"/>
    </location>
</feature>
<proteinExistence type="predicted"/>
<keyword evidence="1" id="KW-0472">Membrane</keyword>
<feature type="chain" id="PRO_5038713472" description="Secreted protein" evidence="2">
    <location>
        <begin position="19"/>
        <end position="167"/>
    </location>
</feature>
<reference evidence="3" key="2">
    <citation type="submission" date="2020-11" db="EMBL/GenBank/DDBJ databases">
        <authorList>
            <person name="McCartney M.A."/>
            <person name="Auch B."/>
            <person name="Kono T."/>
            <person name="Mallez S."/>
            <person name="Becker A."/>
            <person name="Gohl D.M."/>
            <person name="Silverstein K.A.T."/>
            <person name="Koren S."/>
            <person name="Bechman K.B."/>
            <person name="Herman A."/>
            <person name="Abrahante J.E."/>
            <person name="Garbe J."/>
        </authorList>
    </citation>
    <scope>NUCLEOTIDE SEQUENCE</scope>
    <source>
        <strain evidence="3">Duluth1</strain>
        <tissue evidence="3">Whole animal</tissue>
    </source>
</reference>
<keyword evidence="1" id="KW-0812">Transmembrane</keyword>
<reference evidence="3" key="1">
    <citation type="journal article" date="2019" name="bioRxiv">
        <title>The Genome of the Zebra Mussel, Dreissena polymorpha: A Resource for Invasive Species Research.</title>
        <authorList>
            <person name="McCartney M.A."/>
            <person name="Auch B."/>
            <person name="Kono T."/>
            <person name="Mallez S."/>
            <person name="Zhang Y."/>
            <person name="Obille A."/>
            <person name="Becker A."/>
            <person name="Abrahante J.E."/>
            <person name="Garbe J."/>
            <person name="Badalamenti J.P."/>
            <person name="Herman A."/>
            <person name="Mangelson H."/>
            <person name="Liachko I."/>
            <person name="Sullivan S."/>
            <person name="Sone E.D."/>
            <person name="Koren S."/>
            <person name="Silverstein K.A.T."/>
            <person name="Beckman K.B."/>
            <person name="Gohl D.M."/>
        </authorList>
    </citation>
    <scope>NUCLEOTIDE SEQUENCE</scope>
    <source>
        <strain evidence="3">Duluth1</strain>
        <tissue evidence="3">Whole animal</tissue>
    </source>
</reference>
<evidence type="ECO:0000313" key="3">
    <source>
        <dbReference type="EMBL" id="KAH3740132.1"/>
    </source>
</evidence>
<evidence type="ECO:0008006" key="5">
    <source>
        <dbReference type="Google" id="ProtNLM"/>
    </source>
</evidence>
<organism evidence="3 4">
    <name type="scientific">Dreissena polymorpha</name>
    <name type="common">Zebra mussel</name>
    <name type="synonym">Mytilus polymorpha</name>
    <dbReference type="NCBI Taxonomy" id="45954"/>
    <lineage>
        <taxon>Eukaryota</taxon>
        <taxon>Metazoa</taxon>
        <taxon>Spiralia</taxon>
        <taxon>Lophotrochozoa</taxon>
        <taxon>Mollusca</taxon>
        <taxon>Bivalvia</taxon>
        <taxon>Autobranchia</taxon>
        <taxon>Heteroconchia</taxon>
        <taxon>Euheterodonta</taxon>
        <taxon>Imparidentia</taxon>
        <taxon>Neoheterodontei</taxon>
        <taxon>Myida</taxon>
        <taxon>Dreissenoidea</taxon>
        <taxon>Dreissenidae</taxon>
        <taxon>Dreissena</taxon>
    </lineage>
</organism>
<keyword evidence="2" id="KW-0732">Signal</keyword>